<sequence>MGGQHSMFGVRRCAFGDKLYGMAKSYSREGIDMKVVEIFLGSIKIVSYLSYFSKEMGKKSAANKGKAVAEPAKKSVRISIAYFITTEKIGHALGLSSRGTRYDIKVDKKKLSQEDIEVLNFFQGSTTVALQNLIKTTPVDTDENKKLWMRAFMLFVQQVFLLPNSTAKITPMALPTIFDLENTRNRNWAHHVHNFLLQELKKAKQKKSVAIHGCCYALMIIYFHETQFGERSRDPAAQPPLLAYWTGDMLKKRLKLEKKHDAGLLKTGKLRAEKEDLKKKSTDMVLSDGEGDSESESPSSLNSEDTVSDEPQQKERRMKRKNDRGVVGSNAPFNPTQQSASVDGLPGSENETLAALAALTRKRKKQQTEVISTKKRSVQGVEGGEEMQDVRRPASEADNGSDRTRIFDSFDTVSLGRGETVEGPSITLSQPSQPSQTGKCDLQAGPEAEPKAESEAQAEVGIVIGNEQQHDPVTVEAPFQPEQPSTPQHNEVDDPMPLNMEMGPNTIKAMRYNFLTMAPATCIDIQMLPHRLELLKDHADYMGLLDRDKLKSHSSEFYIIDFVHGINPNQQRAKLHRFVPNPYDCGVYVMKWMELLDAATLSGCYAYKVRYSLDEWGQVNKMGRQTKPSAALQSPYVQVSTAELEKR</sequence>
<evidence type="ECO:0000256" key="1">
    <source>
        <dbReference type="SAM" id="MobiDB-lite"/>
    </source>
</evidence>
<dbReference type="PANTHER" id="PTHR34835">
    <property type="entry name" value="OS07G0283600 PROTEIN-RELATED"/>
    <property type="match status" value="1"/>
</dbReference>
<evidence type="ECO:0000313" key="2">
    <source>
        <dbReference type="EMBL" id="MED6164795.1"/>
    </source>
</evidence>
<evidence type="ECO:0008006" key="4">
    <source>
        <dbReference type="Google" id="ProtNLM"/>
    </source>
</evidence>
<accession>A0ABU6UX01</accession>
<feature type="compositionally biased region" description="Low complexity" evidence="1">
    <location>
        <begin position="296"/>
        <end position="305"/>
    </location>
</feature>
<organism evidence="2 3">
    <name type="scientific">Stylosanthes scabra</name>
    <dbReference type="NCBI Taxonomy" id="79078"/>
    <lineage>
        <taxon>Eukaryota</taxon>
        <taxon>Viridiplantae</taxon>
        <taxon>Streptophyta</taxon>
        <taxon>Embryophyta</taxon>
        <taxon>Tracheophyta</taxon>
        <taxon>Spermatophyta</taxon>
        <taxon>Magnoliopsida</taxon>
        <taxon>eudicotyledons</taxon>
        <taxon>Gunneridae</taxon>
        <taxon>Pentapetalae</taxon>
        <taxon>rosids</taxon>
        <taxon>fabids</taxon>
        <taxon>Fabales</taxon>
        <taxon>Fabaceae</taxon>
        <taxon>Papilionoideae</taxon>
        <taxon>50 kb inversion clade</taxon>
        <taxon>dalbergioids sensu lato</taxon>
        <taxon>Dalbergieae</taxon>
        <taxon>Pterocarpus clade</taxon>
        <taxon>Stylosanthes</taxon>
    </lineage>
</organism>
<reference evidence="2 3" key="1">
    <citation type="journal article" date="2023" name="Plants (Basel)">
        <title>Bridging the Gap: Combining Genomics and Transcriptomics Approaches to Understand Stylosanthes scabra, an Orphan Legume from the Brazilian Caatinga.</title>
        <authorList>
            <person name="Ferreira-Neto J.R.C."/>
            <person name="da Silva M.D."/>
            <person name="Binneck E."/>
            <person name="de Melo N.F."/>
            <person name="da Silva R.H."/>
            <person name="de Melo A.L.T.M."/>
            <person name="Pandolfi V."/>
            <person name="Bustamante F.O."/>
            <person name="Brasileiro-Vidal A.C."/>
            <person name="Benko-Iseppon A.M."/>
        </authorList>
    </citation>
    <scope>NUCLEOTIDE SEQUENCE [LARGE SCALE GENOMIC DNA]</scope>
    <source>
        <tissue evidence="2">Leaves</tissue>
    </source>
</reference>
<protein>
    <recommendedName>
        <fullName evidence="4">Ubiquitin-like protease family profile domain-containing protein</fullName>
    </recommendedName>
</protein>
<evidence type="ECO:0000313" key="3">
    <source>
        <dbReference type="Proteomes" id="UP001341840"/>
    </source>
</evidence>
<feature type="compositionally biased region" description="Basic and acidic residues" evidence="1">
    <location>
        <begin position="388"/>
        <end position="408"/>
    </location>
</feature>
<comment type="caution">
    <text evidence="2">The sequence shown here is derived from an EMBL/GenBank/DDBJ whole genome shotgun (WGS) entry which is preliminary data.</text>
</comment>
<keyword evidence="3" id="KW-1185">Reference proteome</keyword>
<dbReference type="Proteomes" id="UP001341840">
    <property type="component" value="Unassembled WGS sequence"/>
</dbReference>
<dbReference type="EMBL" id="JASCZI010122841">
    <property type="protein sequence ID" value="MED6164795.1"/>
    <property type="molecule type" value="Genomic_DNA"/>
</dbReference>
<name>A0ABU6UX01_9FABA</name>
<feature type="compositionally biased region" description="Polar residues" evidence="1">
    <location>
        <begin position="331"/>
        <end position="341"/>
    </location>
</feature>
<gene>
    <name evidence="2" type="ORF">PIB30_093630</name>
</gene>
<feature type="non-terminal residue" evidence="2">
    <location>
        <position position="647"/>
    </location>
</feature>
<proteinExistence type="predicted"/>
<feature type="region of interest" description="Disordered" evidence="1">
    <location>
        <begin position="276"/>
        <end position="456"/>
    </location>
</feature>
<feature type="compositionally biased region" description="Polar residues" evidence="1">
    <location>
        <begin position="426"/>
        <end position="438"/>
    </location>
</feature>